<evidence type="ECO:0000313" key="2">
    <source>
        <dbReference type="Proteomes" id="UP000183253"/>
    </source>
</evidence>
<dbReference type="AlphaFoldDB" id="A0A1H4F1L4"/>
<dbReference type="RefSeq" id="WP_010265937.1">
    <property type="nucleotide sequence ID" value="NZ_CAEG01000017.1"/>
</dbReference>
<dbReference type="EMBL" id="FNRI01000009">
    <property type="protein sequence ID" value="SEA91121.1"/>
    <property type="molecule type" value="Genomic_DNA"/>
</dbReference>
<dbReference type="Proteomes" id="UP000183253">
    <property type="component" value="Unassembled WGS sequence"/>
</dbReference>
<accession>A0A1H4F1L4</accession>
<evidence type="ECO:0000313" key="1">
    <source>
        <dbReference type="EMBL" id="SEA91121.1"/>
    </source>
</evidence>
<protein>
    <submittedName>
        <fullName evidence="1">Uncharacterized protein</fullName>
    </submittedName>
</protein>
<reference evidence="1 2" key="1">
    <citation type="submission" date="2016-10" db="EMBL/GenBank/DDBJ databases">
        <authorList>
            <person name="de Groot N.N."/>
        </authorList>
    </citation>
    <scope>NUCLEOTIDE SEQUENCE [LARGE SCALE GENOMIC DNA]</scope>
    <source>
        <strain evidence="1 2">DSM 25383</strain>
    </source>
</reference>
<keyword evidence="2" id="KW-1185">Reference proteome</keyword>
<gene>
    <name evidence="1" type="ORF">SAMN05444145_1099</name>
</gene>
<sequence>MNKLTQLTNECLANMPMLADAICHTTIAIGEIFGSYYNKVQDRVQQFLNDKPELKYEIDERNSEQLSITFFPYIKVKGRKQMPQLHNVVNIYSVLIFYNQFRRKTVNAFYVEFGYAMSGNKENIIYFNLTVGEMNPDISVFNKITTNIEKELIEKWDIQIEDKFIELHIVPDQNLTEETIENCFNDFMAHILNPLLTDLN</sequence>
<dbReference type="STRING" id="1033731.SAMN05444145_1099"/>
<name>A0A1H4F1L4_9BACT</name>
<organism evidence="1 2">
    <name type="scientific">Alistipes timonensis JC136</name>
    <dbReference type="NCBI Taxonomy" id="1033731"/>
    <lineage>
        <taxon>Bacteria</taxon>
        <taxon>Pseudomonadati</taxon>
        <taxon>Bacteroidota</taxon>
        <taxon>Bacteroidia</taxon>
        <taxon>Bacteroidales</taxon>
        <taxon>Rikenellaceae</taxon>
        <taxon>Alistipes</taxon>
    </lineage>
</organism>
<proteinExistence type="predicted"/>